<gene>
    <name evidence="1" type="ORF">RZN05_00175</name>
</gene>
<reference evidence="1 2" key="1">
    <citation type="submission" date="2023-10" db="EMBL/GenBank/DDBJ databases">
        <title>Sphingomonas sp. HF-S4 16S ribosomal RNA gene Genome sequencing and assembly.</title>
        <authorList>
            <person name="Lee H."/>
        </authorList>
    </citation>
    <scope>NUCLEOTIDE SEQUENCE [LARGE SCALE GENOMIC DNA]</scope>
    <source>
        <strain evidence="1 2">HF-S4</strain>
    </source>
</reference>
<evidence type="ECO:0000313" key="1">
    <source>
        <dbReference type="EMBL" id="MDV3455381.1"/>
    </source>
</evidence>
<sequence>MIQAAAIDGKQPPSPALDWDGLIAEGRSVLGAMSDGRWTDFNAHDPGITLLEAFAYALTDLAYRAGHPIAELVTGPAEGPDRLLVGDAVTPADLRRVAIEVAGVRNAWIEPSEHPTLRLRYTPGAGEFDRAREPIERGDPVLLAGVHRVLIEKSSREDIASPELARTVAEILHRHRGLCEDFDTVDVLAPLPVGIAAELEIDDPARGDAVLLDIYTALADYCSPRPAWVDAAALRARGWATEAIYDGPATGGRRLDEDAAPRRRAALQRSDIIAALDRVPGVRAVRQVRMGADGDDLPGPIRWSLPIPSDRVPRFDPRASRIVLTSGGGFALDSSGRDDLAALFAERALDALDPPKALDPPAPPARDRRVGAYRPLRFDLPALYAVAPGGLEPEAGSARLAQVSQLRAYLALLDALLANHFAQLAGVGALLGSGETASYFAQPAEPIHTPAEPGSEVPLHADGFTADALQMLVEPPSSIAGLERRNRLLAHLLARYGEEAPLTLPPAGLQGPTLPAGRRVLDSRARFLSDFARLSAGRGTGSNLLDPADEPPLLDRIRLKLGLSEGEGARLRLVEHILLRPFAEDDGQAQALLAAAASPDPFSLQLSLVVDEALRPAADSLARVVRAETPAHLTLHVRWFGGAEFDAFAAAYTRWRTTLCTQRQQALGLDGGAA</sequence>
<dbReference type="RefSeq" id="WP_317224605.1">
    <property type="nucleotide sequence ID" value="NZ_JAWJEJ010000001.1"/>
</dbReference>
<keyword evidence="2" id="KW-1185">Reference proteome</keyword>
<proteinExistence type="predicted"/>
<dbReference type="Proteomes" id="UP001273531">
    <property type="component" value="Unassembled WGS sequence"/>
</dbReference>
<evidence type="ECO:0000313" key="2">
    <source>
        <dbReference type="Proteomes" id="UP001273531"/>
    </source>
</evidence>
<dbReference type="EMBL" id="JAWJEJ010000001">
    <property type="protein sequence ID" value="MDV3455381.1"/>
    <property type="molecule type" value="Genomic_DNA"/>
</dbReference>
<organism evidence="1 2">
    <name type="scientific">Sphingomonas agrestis</name>
    <dbReference type="NCBI Taxonomy" id="3080540"/>
    <lineage>
        <taxon>Bacteria</taxon>
        <taxon>Pseudomonadati</taxon>
        <taxon>Pseudomonadota</taxon>
        <taxon>Alphaproteobacteria</taxon>
        <taxon>Sphingomonadales</taxon>
        <taxon>Sphingomonadaceae</taxon>
        <taxon>Sphingomonas</taxon>
    </lineage>
</organism>
<comment type="caution">
    <text evidence="1">The sequence shown here is derived from an EMBL/GenBank/DDBJ whole genome shotgun (WGS) entry which is preliminary data.</text>
</comment>
<accession>A0ABU3Y265</accession>
<protein>
    <submittedName>
        <fullName evidence="1">Uncharacterized protein</fullName>
    </submittedName>
</protein>
<name>A0ABU3Y265_9SPHN</name>